<organism evidence="1 2">
    <name type="scientific">Leyella stercorea</name>
    <dbReference type="NCBI Taxonomy" id="363265"/>
    <lineage>
        <taxon>Bacteria</taxon>
        <taxon>Pseudomonadati</taxon>
        <taxon>Bacteroidota</taxon>
        <taxon>Bacteroidia</taxon>
        <taxon>Bacteroidales</taxon>
        <taxon>Prevotellaceae</taxon>
        <taxon>Leyella</taxon>
    </lineage>
</organism>
<dbReference type="AlphaFoldDB" id="A0A3R6MNF2"/>
<dbReference type="EMBL" id="QRNO01000006">
    <property type="protein sequence ID" value="RHK52405.1"/>
    <property type="molecule type" value="Genomic_DNA"/>
</dbReference>
<accession>A0A3R6MNF2</accession>
<dbReference type="Proteomes" id="UP000286598">
    <property type="component" value="Unassembled WGS sequence"/>
</dbReference>
<evidence type="ECO:0000313" key="1">
    <source>
        <dbReference type="EMBL" id="RHK52405.1"/>
    </source>
</evidence>
<proteinExistence type="predicted"/>
<keyword evidence="2" id="KW-1185">Reference proteome</keyword>
<sequence length="118" mass="13640">MKTSRTIHSFLLSQQEGQTLLTAQEYPWSVLQVIPTTPADFDRTVTVLKKRGMVAHHDTDRTFCIIHLTSGDHDGQHPERYIPITQNNYMQFIEDLKDVMAQAAVWYESNVISRLKTH</sequence>
<comment type="caution">
    <text evidence="1">The sequence shown here is derived from an EMBL/GenBank/DDBJ whole genome shotgun (WGS) entry which is preliminary data.</text>
</comment>
<name>A0A3R6MNF2_9BACT</name>
<protein>
    <submittedName>
        <fullName evidence="1">Uncharacterized protein</fullName>
    </submittedName>
</protein>
<reference evidence="1 2" key="1">
    <citation type="submission" date="2018-08" db="EMBL/GenBank/DDBJ databases">
        <title>A genome reference for cultivated species of the human gut microbiota.</title>
        <authorList>
            <person name="Zou Y."/>
            <person name="Xue W."/>
            <person name="Luo G."/>
        </authorList>
    </citation>
    <scope>NUCLEOTIDE SEQUENCE [LARGE SCALE GENOMIC DNA]</scope>
    <source>
        <strain evidence="1 2">AF42-9</strain>
    </source>
</reference>
<gene>
    <name evidence="1" type="ORF">DW060_02500</name>
</gene>
<dbReference type="RefSeq" id="WP_118354679.1">
    <property type="nucleotide sequence ID" value="NZ_CAUGFK010000005.1"/>
</dbReference>
<evidence type="ECO:0000313" key="2">
    <source>
        <dbReference type="Proteomes" id="UP000286598"/>
    </source>
</evidence>
<dbReference type="OrthoDB" id="1081207at2"/>